<name>A0A2W5MRK1_9BACT</name>
<dbReference type="EMBL" id="QFQB01000128">
    <property type="protein sequence ID" value="PZQ43816.1"/>
    <property type="molecule type" value="Genomic_DNA"/>
</dbReference>
<dbReference type="Proteomes" id="UP000249417">
    <property type="component" value="Unassembled WGS sequence"/>
</dbReference>
<evidence type="ECO:0000313" key="1">
    <source>
        <dbReference type="EMBL" id="PZQ43816.1"/>
    </source>
</evidence>
<dbReference type="AlphaFoldDB" id="A0A2W5MRK1"/>
<sequence length="258" mass="29018">MRMPLIIGLPGVGKSEINAILSTQLNAPIISTDEEFRRYRAVPINDNNPDWPIITKFLVQVYHDFVSSEKMDKKTFDALLEKCLLDPKDPKRRNSFYPSDTARSFGEDVFRTFEWIMNRELNNSGAFDGKIVDISSSAALYKQNHDIFTPDKYKIFHLVADPDVIVDNLVEGFRRHQKLSAEAGQLVPIRGAYDKVARDAVAAAGGDDSDEVVRPALAALSQSHHWRLEHFNAMAHATVERKPGMSFASVALQMSLEL</sequence>
<organism evidence="1 2">
    <name type="scientific">Micavibrio aeruginosavorus</name>
    <dbReference type="NCBI Taxonomy" id="349221"/>
    <lineage>
        <taxon>Bacteria</taxon>
        <taxon>Pseudomonadati</taxon>
        <taxon>Bdellovibrionota</taxon>
        <taxon>Bdellovibrionia</taxon>
        <taxon>Bdellovibrionales</taxon>
        <taxon>Pseudobdellovibrionaceae</taxon>
        <taxon>Micavibrio</taxon>
    </lineage>
</organism>
<dbReference type="Gene3D" id="3.40.50.300">
    <property type="entry name" value="P-loop containing nucleotide triphosphate hydrolases"/>
    <property type="match status" value="1"/>
</dbReference>
<dbReference type="SUPFAM" id="SSF52540">
    <property type="entry name" value="P-loop containing nucleoside triphosphate hydrolases"/>
    <property type="match status" value="1"/>
</dbReference>
<gene>
    <name evidence="1" type="ORF">DI551_11390</name>
</gene>
<protein>
    <submittedName>
        <fullName evidence="1">Uncharacterized protein</fullName>
    </submittedName>
</protein>
<reference evidence="1 2" key="1">
    <citation type="submission" date="2017-08" db="EMBL/GenBank/DDBJ databases">
        <title>Infants hospitalized years apart are colonized by the same room-sourced microbial strains.</title>
        <authorList>
            <person name="Brooks B."/>
            <person name="Olm M.R."/>
            <person name="Firek B.A."/>
            <person name="Baker R."/>
            <person name="Thomas B.C."/>
            <person name="Morowitz M.J."/>
            <person name="Banfield J.F."/>
        </authorList>
    </citation>
    <scope>NUCLEOTIDE SEQUENCE [LARGE SCALE GENOMIC DNA]</scope>
    <source>
        <strain evidence="1">S2_005_002_R2_29</strain>
    </source>
</reference>
<comment type="caution">
    <text evidence="1">The sequence shown here is derived from an EMBL/GenBank/DDBJ whole genome shotgun (WGS) entry which is preliminary data.</text>
</comment>
<proteinExistence type="predicted"/>
<dbReference type="InterPro" id="IPR027417">
    <property type="entry name" value="P-loop_NTPase"/>
</dbReference>
<accession>A0A2W5MRK1</accession>
<evidence type="ECO:0000313" key="2">
    <source>
        <dbReference type="Proteomes" id="UP000249417"/>
    </source>
</evidence>